<keyword evidence="3" id="KW-1185">Reference proteome</keyword>
<dbReference type="SUPFAM" id="SSF46955">
    <property type="entry name" value="Putative DNA-binding domain"/>
    <property type="match status" value="1"/>
</dbReference>
<dbReference type="InterPro" id="IPR041657">
    <property type="entry name" value="HTH_17"/>
</dbReference>
<gene>
    <name evidence="2" type="ORF">PDESU_06190</name>
</gene>
<evidence type="ECO:0000313" key="3">
    <source>
        <dbReference type="Proteomes" id="UP000366872"/>
    </source>
</evidence>
<accession>A0A6C2UBP7</accession>
<protein>
    <recommendedName>
        <fullName evidence="1">Helix-turn-helix domain-containing protein</fullName>
    </recommendedName>
</protein>
<dbReference type="AlphaFoldDB" id="A0A6C2UBP7"/>
<reference evidence="2 3" key="1">
    <citation type="submission" date="2019-04" db="EMBL/GenBank/DDBJ databases">
        <authorList>
            <person name="Van Vliet M D."/>
        </authorList>
    </citation>
    <scope>NUCLEOTIDE SEQUENCE [LARGE SCALE GENOMIC DNA]</scope>
    <source>
        <strain evidence="2 3">F1</strain>
    </source>
</reference>
<dbReference type="Pfam" id="PF12728">
    <property type="entry name" value="HTH_17"/>
    <property type="match status" value="1"/>
</dbReference>
<sequence>MESKIPESTLSMAVGMLMPYRPDLTPERLLAAIDFEPETEVVESLYTVPEAAKALSLSVPTINRMMRDGQLPKRKIRGAVRVPRSAIADILAGKEAAA</sequence>
<dbReference type="Proteomes" id="UP000366872">
    <property type="component" value="Unassembled WGS sequence"/>
</dbReference>
<feature type="domain" description="Helix-turn-helix" evidence="1">
    <location>
        <begin position="45"/>
        <end position="92"/>
    </location>
</feature>
<dbReference type="InterPro" id="IPR010093">
    <property type="entry name" value="SinI_DNA-bd"/>
</dbReference>
<dbReference type="RefSeq" id="WP_136083082.1">
    <property type="nucleotide sequence ID" value="NZ_CAAHFG010000005.1"/>
</dbReference>
<organism evidence="2 3">
    <name type="scientific">Pontiella desulfatans</name>
    <dbReference type="NCBI Taxonomy" id="2750659"/>
    <lineage>
        <taxon>Bacteria</taxon>
        <taxon>Pseudomonadati</taxon>
        <taxon>Kiritimatiellota</taxon>
        <taxon>Kiritimatiellia</taxon>
        <taxon>Kiritimatiellales</taxon>
        <taxon>Pontiellaceae</taxon>
        <taxon>Pontiella</taxon>
    </lineage>
</organism>
<evidence type="ECO:0000313" key="2">
    <source>
        <dbReference type="EMBL" id="VGO17592.1"/>
    </source>
</evidence>
<dbReference type="InterPro" id="IPR009061">
    <property type="entry name" value="DNA-bd_dom_put_sf"/>
</dbReference>
<dbReference type="NCBIfam" id="TIGR01764">
    <property type="entry name" value="excise"/>
    <property type="match status" value="1"/>
</dbReference>
<name>A0A6C2UBP7_PONDE</name>
<proteinExistence type="predicted"/>
<dbReference type="EMBL" id="CAAHFG010000005">
    <property type="protein sequence ID" value="VGO17592.1"/>
    <property type="molecule type" value="Genomic_DNA"/>
</dbReference>
<evidence type="ECO:0000259" key="1">
    <source>
        <dbReference type="Pfam" id="PF12728"/>
    </source>
</evidence>
<dbReference type="GO" id="GO:0003677">
    <property type="term" value="F:DNA binding"/>
    <property type="evidence" value="ECO:0007669"/>
    <property type="project" value="InterPro"/>
</dbReference>